<keyword evidence="3" id="KW-0378">Hydrolase</keyword>
<sequence length="367" mass="39947">MFLLLIVAVFALVAVAAPATSTPPGTLHYRSYVYAGQTYFPGEGSFVAANQVYAERLTPARVTQPLPLLLIHGHGMTGTNFLNTPDGRLGWADYFLSKGYEVYIIDQTSRARSAWQPTVNGPLETVDSLTTSSHFTAVQDFGLWPQARLHTQWPGTGTMGDPIFDAFYASTVPSLVNNTEQDVTIRSAGSQLLDIIGPAIVMTHSQGGELGWVLAESRPKLVKAIVALEPKGPPFILAVFPPFTPQLQFGLTDTPLTYDPPVGAPSELAPVVLNTIPNVTCFEQPTPPRKLTNLLDIPVLVVTSEASYHAQYDNCTVHYLRQAGVSVDHVSLPDVGIHGNAHMFFMEKNNIQIVEQVVQPWIADISK</sequence>
<dbReference type="PANTHER" id="PTHR43194">
    <property type="entry name" value="HYDROLASE ALPHA/BETA FOLD FAMILY"/>
    <property type="match status" value="1"/>
</dbReference>
<dbReference type="OrthoDB" id="9978720at2759"/>
<dbReference type="Proteomes" id="UP000613580">
    <property type="component" value="Unassembled WGS sequence"/>
</dbReference>
<dbReference type="GO" id="GO:0016787">
    <property type="term" value="F:hydrolase activity"/>
    <property type="evidence" value="ECO:0007669"/>
    <property type="project" value="UniProtKB-KW"/>
</dbReference>
<accession>A0A8H6WG12</accession>
<dbReference type="InterPro" id="IPR000073">
    <property type="entry name" value="AB_hydrolase_1"/>
</dbReference>
<dbReference type="PANTHER" id="PTHR43194:SF4">
    <property type="entry name" value="AB HYDROLASE-1 DOMAIN-CONTAINING PROTEIN"/>
    <property type="match status" value="1"/>
</dbReference>
<keyword evidence="1" id="KW-0732">Signal</keyword>
<evidence type="ECO:0000313" key="4">
    <source>
        <dbReference type="Proteomes" id="UP000613580"/>
    </source>
</evidence>
<name>A0A8H6WG12_MYCCL</name>
<dbReference type="InterPro" id="IPR050228">
    <property type="entry name" value="Carboxylesterase_BioH"/>
</dbReference>
<comment type="caution">
    <text evidence="3">The sequence shown here is derived from an EMBL/GenBank/DDBJ whole genome shotgun (WGS) entry which is preliminary data.</text>
</comment>
<dbReference type="Gene3D" id="3.40.50.1820">
    <property type="entry name" value="alpha/beta hydrolase"/>
    <property type="match status" value="1"/>
</dbReference>
<dbReference type="InterPro" id="IPR029058">
    <property type="entry name" value="AB_hydrolase_fold"/>
</dbReference>
<dbReference type="EMBL" id="JACAZE010000006">
    <property type="protein sequence ID" value="KAF7313488.1"/>
    <property type="molecule type" value="Genomic_DNA"/>
</dbReference>
<dbReference type="AlphaFoldDB" id="A0A8H6WG12"/>
<gene>
    <name evidence="3" type="ORF">HMN09_00504700</name>
</gene>
<proteinExistence type="predicted"/>
<organism evidence="3 4">
    <name type="scientific">Mycena chlorophos</name>
    <name type="common">Agaric fungus</name>
    <name type="synonym">Agaricus chlorophos</name>
    <dbReference type="NCBI Taxonomy" id="658473"/>
    <lineage>
        <taxon>Eukaryota</taxon>
        <taxon>Fungi</taxon>
        <taxon>Dikarya</taxon>
        <taxon>Basidiomycota</taxon>
        <taxon>Agaricomycotina</taxon>
        <taxon>Agaricomycetes</taxon>
        <taxon>Agaricomycetidae</taxon>
        <taxon>Agaricales</taxon>
        <taxon>Marasmiineae</taxon>
        <taxon>Mycenaceae</taxon>
        <taxon>Mycena</taxon>
    </lineage>
</organism>
<dbReference type="CDD" id="cd12809">
    <property type="entry name" value="Esterase_713_like-2"/>
    <property type="match status" value="1"/>
</dbReference>
<feature type="domain" description="AB hydrolase-1" evidence="2">
    <location>
        <begin position="68"/>
        <end position="347"/>
    </location>
</feature>
<feature type="signal peptide" evidence="1">
    <location>
        <begin position="1"/>
        <end position="21"/>
    </location>
</feature>
<evidence type="ECO:0000313" key="3">
    <source>
        <dbReference type="EMBL" id="KAF7313488.1"/>
    </source>
</evidence>
<dbReference type="SUPFAM" id="SSF53474">
    <property type="entry name" value="alpha/beta-Hydrolases"/>
    <property type="match status" value="1"/>
</dbReference>
<evidence type="ECO:0000259" key="2">
    <source>
        <dbReference type="Pfam" id="PF12697"/>
    </source>
</evidence>
<reference evidence="3" key="1">
    <citation type="submission" date="2020-05" db="EMBL/GenBank/DDBJ databases">
        <title>Mycena genomes resolve the evolution of fungal bioluminescence.</title>
        <authorList>
            <person name="Tsai I.J."/>
        </authorList>
    </citation>
    <scope>NUCLEOTIDE SEQUENCE</scope>
    <source>
        <strain evidence="3">110903Hualien_Pintung</strain>
    </source>
</reference>
<protein>
    <submittedName>
        <fullName evidence="3">AB hydrolase-1 domain-containing protein</fullName>
    </submittedName>
</protein>
<feature type="chain" id="PRO_5034134367" evidence="1">
    <location>
        <begin position="22"/>
        <end position="367"/>
    </location>
</feature>
<evidence type="ECO:0000256" key="1">
    <source>
        <dbReference type="SAM" id="SignalP"/>
    </source>
</evidence>
<keyword evidence="4" id="KW-1185">Reference proteome</keyword>
<dbReference type="Pfam" id="PF12697">
    <property type="entry name" value="Abhydrolase_6"/>
    <property type="match status" value="1"/>
</dbReference>